<feature type="transmembrane region" description="Helical" evidence="1">
    <location>
        <begin position="183"/>
        <end position="203"/>
    </location>
</feature>
<dbReference type="GO" id="GO:0005886">
    <property type="term" value="C:plasma membrane"/>
    <property type="evidence" value="ECO:0007669"/>
    <property type="project" value="UniProtKB-SubCell"/>
</dbReference>
<keyword evidence="1" id="KW-0812">Transmembrane</keyword>
<dbReference type="AlphaFoldDB" id="A0A0G4B3T9"/>
<keyword evidence="1" id="KW-1133">Transmembrane helix</keyword>
<evidence type="ECO:0000313" key="2">
    <source>
        <dbReference type="EMBL" id="AKM82626.1"/>
    </source>
</evidence>
<gene>
    <name evidence="2" type="ORF">UT28_C0001G0849</name>
</gene>
<dbReference type="KEGG" id="bbgw:UT28_C0001G0849"/>
<dbReference type="Proteomes" id="UP000035648">
    <property type="component" value="Chromosome"/>
</dbReference>
<reference evidence="2 3" key="1">
    <citation type="journal article" date="2015" name="Nature">
        <title>rRNA introns, odd ribosomes, and small enigmatic genomes across a large radiation of phyla.</title>
        <authorList>
            <person name="Brown C.T."/>
            <person name="Hug L.A."/>
            <person name="Thomas B.C."/>
            <person name="Sharon I."/>
            <person name="Castelle C.J."/>
            <person name="Singh A."/>
            <person name="Wilkins M.J."/>
            <person name="Williams K.H."/>
            <person name="Banfield J.F."/>
        </authorList>
    </citation>
    <scope>NUCLEOTIDE SEQUENCE [LARGE SCALE GENOMIC DNA]</scope>
</reference>
<feature type="transmembrane region" description="Helical" evidence="1">
    <location>
        <begin position="154"/>
        <end position="176"/>
    </location>
</feature>
<sequence length="259" mass="28941">MKSHIFWSLLKKDFLDLLRSKKILILGIIFLFVAISSVVLAKVMPQILNSLPQTPGLTISLPTPTYLDSVDQFVKNLSQLAIFVLVFLVAGTVVDEKTKKTLELTLTKPISKKAFILSKYAANLGSIKVVYLISALIFYFYTVTTFASFSFINFLIMSLLILVYLILISSATIFFSTIASSPIMAAIGGFVSMIILGTVWGLIKSIKNYSPYKLVGDYKEIITSGWNKDLLFPLLISIVLIISFVWASIIVFQKQEIER</sequence>
<feature type="transmembrane region" description="Helical" evidence="1">
    <location>
        <begin position="120"/>
        <end position="142"/>
    </location>
</feature>
<dbReference type="GO" id="GO:0140359">
    <property type="term" value="F:ABC-type transporter activity"/>
    <property type="evidence" value="ECO:0007669"/>
    <property type="project" value="InterPro"/>
</dbReference>
<organism evidence="2 3">
    <name type="scientific">Berkelbacteria bacterium GW2011_GWE1_39_12</name>
    <dbReference type="NCBI Taxonomy" id="1618337"/>
    <lineage>
        <taxon>Bacteria</taxon>
        <taxon>Candidatus Berkelbacteria</taxon>
    </lineage>
</organism>
<keyword evidence="1" id="KW-0472">Membrane</keyword>
<name>A0A0G4B3T9_9BACT</name>
<protein>
    <recommendedName>
        <fullName evidence="4">ABC transporter permease</fullName>
    </recommendedName>
</protein>
<dbReference type="Pfam" id="PF12679">
    <property type="entry name" value="ABC2_membrane_2"/>
    <property type="match status" value="1"/>
</dbReference>
<dbReference type="STRING" id="1618337.UT28_C0001G0849"/>
<evidence type="ECO:0008006" key="4">
    <source>
        <dbReference type="Google" id="ProtNLM"/>
    </source>
</evidence>
<evidence type="ECO:0000313" key="3">
    <source>
        <dbReference type="Proteomes" id="UP000035648"/>
    </source>
</evidence>
<feature type="transmembrane region" description="Helical" evidence="1">
    <location>
        <begin position="230"/>
        <end position="252"/>
    </location>
</feature>
<feature type="transmembrane region" description="Helical" evidence="1">
    <location>
        <begin position="77"/>
        <end position="94"/>
    </location>
</feature>
<evidence type="ECO:0000256" key="1">
    <source>
        <dbReference type="SAM" id="Phobius"/>
    </source>
</evidence>
<accession>A0A0G4B3T9</accession>
<dbReference type="EMBL" id="CP011213">
    <property type="protein sequence ID" value="AKM82626.1"/>
    <property type="molecule type" value="Genomic_DNA"/>
</dbReference>
<proteinExistence type="predicted"/>
<dbReference type="PANTHER" id="PTHR43471">
    <property type="entry name" value="ABC TRANSPORTER PERMEASE"/>
    <property type="match status" value="1"/>
</dbReference>